<reference evidence="2 3" key="1">
    <citation type="journal article" date="2018" name="Sci. Rep.">
        <title>Genome sequence of the cauliflower mushroom Sparassis crispa (Hanabiratake) and its association with beneficial usage.</title>
        <authorList>
            <person name="Kiyama R."/>
            <person name="Furutani Y."/>
            <person name="Kawaguchi K."/>
            <person name="Nakanishi T."/>
        </authorList>
    </citation>
    <scope>NUCLEOTIDE SEQUENCE [LARGE SCALE GENOMIC DNA]</scope>
</reference>
<dbReference type="EMBL" id="BFAD01000001">
    <property type="protein sequence ID" value="GBE77279.1"/>
    <property type="molecule type" value="Genomic_DNA"/>
</dbReference>
<comment type="caution">
    <text evidence="2">The sequence shown here is derived from an EMBL/GenBank/DDBJ whole genome shotgun (WGS) entry which is preliminary data.</text>
</comment>
<dbReference type="Proteomes" id="UP000287166">
    <property type="component" value="Unassembled WGS sequence"/>
</dbReference>
<dbReference type="GeneID" id="38774196"/>
<feature type="region of interest" description="Disordered" evidence="1">
    <location>
        <begin position="1"/>
        <end position="22"/>
    </location>
</feature>
<proteinExistence type="predicted"/>
<evidence type="ECO:0000256" key="1">
    <source>
        <dbReference type="SAM" id="MobiDB-lite"/>
    </source>
</evidence>
<protein>
    <submittedName>
        <fullName evidence="2">Uncharacterized protein</fullName>
    </submittedName>
</protein>
<keyword evidence="3" id="KW-1185">Reference proteome</keyword>
<evidence type="ECO:0000313" key="3">
    <source>
        <dbReference type="Proteomes" id="UP000287166"/>
    </source>
</evidence>
<sequence length="142" mass="16289">MGRVTVRTRRSERQFPKAYRRSQPENTAALELVRETHRLPFKLQAQGSTSRMRRLPSQIRWKPKAANGSATVGANVYFLFPAFPPPPRDSVFVEICSQEKQDAEDSNLAALQSDRAGRDITSICRPKSLSRSHYVWIRRHLP</sequence>
<accession>A0A401G549</accession>
<organism evidence="2 3">
    <name type="scientific">Sparassis crispa</name>
    <dbReference type="NCBI Taxonomy" id="139825"/>
    <lineage>
        <taxon>Eukaryota</taxon>
        <taxon>Fungi</taxon>
        <taxon>Dikarya</taxon>
        <taxon>Basidiomycota</taxon>
        <taxon>Agaricomycotina</taxon>
        <taxon>Agaricomycetes</taxon>
        <taxon>Polyporales</taxon>
        <taxon>Sparassidaceae</taxon>
        <taxon>Sparassis</taxon>
    </lineage>
</organism>
<dbReference type="InParanoid" id="A0A401G549"/>
<dbReference type="RefSeq" id="XP_027608192.1">
    <property type="nucleotide sequence ID" value="XM_027752391.1"/>
</dbReference>
<dbReference type="AlphaFoldDB" id="A0A401G549"/>
<name>A0A401G549_9APHY</name>
<evidence type="ECO:0000313" key="2">
    <source>
        <dbReference type="EMBL" id="GBE77279.1"/>
    </source>
</evidence>
<gene>
    <name evidence="2" type="ORF">SCP_0101520</name>
</gene>